<dbReference type="OrthoDB" id="411211at2759"/>
<organism evidence="3 4">
    <name type="scientific">Lentinus brumalis</name>
    <dbReference type="NCBI Taxonomy" id="2498619"/>
    <lineage>
        <taxon>Eukaryota</taxon>
        <taxon>Fungi</taxon>
        <taxon>Dikarya</taxon>
        <taxon>Basidiomycota</taxon>
        <taxon>Agaricomycotina</taxon>
        <taxon>Agaricomycetes</taxon>
        <taxon>Polyporales</taxon>
        <taxon>Polyporaceae</taxon>
        <taxon>Lentinus</taxon>
    </lineage>
</organism>
<name>A0A371DSN9_9APHY</name>
<comment type="similarity">
    <text evidence="1">Belongs to the PHAF1 family.</text>
</comment>
<accession>A0A371DSN9</accession>
<dbReference type="PANTHER" id="PTHR13465:SF2">
    <property type="entry name" value="PHAGOSOME ASSEMBLY FACTOR 1"/>
    <property type="match status" value="1"/>
</dbReference>
<evidence type="ECO:0000256" key="2">
    <source>
        <dbReference type="SAM" id="MobiDB-lite"/>
    </source>
</evidence>
<dbReference type="GO" id="GO:0005802">
    <property type="term" value="C:trans-Golgi network"/>
    <property type="evidence" value="ECO:0007669"/>
    <property type="project" value="TreeGrafter"/>
</dbReference>
<evidence type="ECO:0000313" key="4">
    <source>
        <dbReference type="Proteomes" id="UP000256964"/>
    </source>
</evidence>
<dbReference type="InterPro" id="IPR005373">
    <property type="entry name" value="PHAF1"/>
</dbReference>
<evidence type="ECO:0000313" key="3">
    <source>
        <dbReference type="EMBL" id="RDX55560.1"/>
    </source>
</evidence>
<dbReference type="Proteomes" id="UP000256964">
    <property type="component" value="Unassembled WGS sequence"/>
</dbReference>
<dbReference type="AlphaFoldDB" id="A0A371DSN9"/>
<dbReference type="Pfam" id="PF03676">
    <property type="entry name" value="PHAF1"/>
    <property type="match status" value="1"/>
</dbReference>
<feature type="region of interest" description="Disordered" evidence="2">
    <location>
        <begin position="150"/>
        <end position="169"/>
    </location>
</feature>
<dbReference type="PANTHER" id="PTHR13465">
    <property type="entry name" value="UPF0183 PROTEIN"/>
    <property type="match status" value="1"/>
</dbReference>
<dbReference type="GO" id="GO:0043001">
    <property type="term" value="P:Golgi to plasma membrane protein transport"/>
    <property type="evidence" value="ECO:0007669"/>
    <property type="project" value="TreeGrafter"/>
</dbReference>
<sequence>MFSTLEMDVRPGSGLGMFEIGQSCVPFLLYQPDNSAGTSLWNVLDLLRGMQHFFPQVDVKYDPDSPTTPIILHVRPHLDLLFSGHQQRLHTISVKRLRDSHPPLTLTYKKAALSSNEEVLRRVGVSRMFGPTYPGDDLKYPGVAFSFEEDGRGDSLKSPTSQSDDRQQEVKRVIISQKSEEGELRDALDEVTECPVMVGELFRAIVKVHEGVDLDFYPSGSPTIRVLLGSSTAQDLICDLGPPLRTHYKEDDRMTIHSRNGQAEVDTDVDYFYNYQQHGIDFLISGSTHTVKKIVLHSNVPGTPLFQRYKRCPWEIQGRPEDDEDESPPRKRFFERVEEIHHFIAPGEAPPSMILNRTDDEDGLRLPSSTTRLFGYDGIILEATESAQVVAVMLF</sequence>
<dbReference type="InterPro" id="IPR039156">
    <property type="entry name" value="PHAF1/BROMI"/>
</dbReference>
<proteinExistence type="inferred from homology"/>
<gene>
    <name evidence="3" type="ORF">OH76DRAFT_1396945</name>
</gene>
<keyword evidence="4" id="KW-1185">Reference proteome</keyword>
<reference evidence="3 4" key="1">
    <citation type="journal article" date="2018" name="Biotechnol. Biofuels">
        <title>Integrative visual omics of the white-rot fungus Polyporus brumalis exposes the biotechnological potential of its oxidative enzymes for delignifying raw plant biomass.</title>
        <authorList>
            <person name="Miyauchi S."/>
            <person name="Rancon A."/>
            <person name="Drula E."/>
            <person name="Hage H."/>
            <person name="Chaduli D."/>
            <person name="Favel A."/>
            <person name="Grisel S."/>
            <person name="Henrissat B."/>
            <person name="Herpoel-Gimbert I."/>
            <person name="Ruiz-Duenas F.J."/>
            <person name="Chevret D."/>
            <person name="Hainaut M."/>
            <person name="Lin J."/>
            <person name="Wang M."/>
            <person name="Pangilinan J."/>
            <person name="Lipzen A."/>
            <person name="Lesage-Meessen L."/>
            <person name="Navarro D."/>
            <person name="Riley R."/>
            <person name="Grigoriev I.V."/>
            <person name="Zhou S."/>
            <person name="Raouche S."/>
            <person name="Rosso M.N."/>
        </authorList>
    </citation>
    <scope>NUCLEOTIDE SEQUENCE [LARGE SCALE GENOMIC DNA]</scope>
    <source>
        <strain evidence="3 4">BRFM 1820</strain>
    </source>
</reference>
<protein>
    <submittedName>
        <fullName evidence="3">UPF0183-domain-containing protein</fullName>
    </submittedName>
</protein>
<dbReference type="EMBL" id="KZ857382">
    <property type="protein sequence ID" value="RDX55560.1"/>
    <property type="molecule type" value="Genomic_DNA"/>
</dbReference>
<evidence type="ECO:0000256" key="1">
    <source>
        <dbReference type="ARBA" id="ARBA00024339"/>
    </source>
</evidence>